<keyword evidence="1" id="KW-0472">Membrane</keyword>
<dbReference type="EMBL" id="BCNO01000001">
    <property type="protein sequence ID" value="GAQ94393.1"/>
    <property type="molecule type" value="Genomic_DNA"/>
</dbReference>
<feature type="transmembrane region" description="Helical" evidence="1">
    <location>
        <begin position="123"/>
        <end position="143"/>
    </location>
</feature>
<dbReference type="RefSeq" id="WP_059175854.1">
    <property type="nucleotide sequence ID" value="NZ_BCNO01000001.1"/>
</dbReference>
<evidence type="ECO:0000313" key="3">
    <source>
        <dbReference type="EMBL" id="GAQ94393.1"/>
    </source>
</evidence>
<sequence>MKKSSILLFLLFALFLSSSNSNAHGIDYEILDNKVIAIRVTYSSGEPLSFGSFEILGPDEKIIHQKGRTDKNGIITFLPDKKGIWKITVTDETEHGLHKRLIEIKVDENFTVESRKREFSDKYIKIIAGIGFIMGLFGAFAILKNRRKLQK</sequence>
<dbReference type="Proteomes" id="UP000054976">
    <property type="component" value="Unassembled WGS sequence"/>
</dbReference>
<feature type="chain" id="PRO_5006865044" evidence="2">
    <location>
        <begin position="24"/>
        <end position="151"/>
    </location>
</feature>
<dbReference type="STRING" id="86166.TAGGR_1573"/>
<evidence type="ECO:0000313" key="4">
    <source>
        <dbReference type="Proteomes" id="UP000054976"/>
    </source>
</evidence>
<dbReference type="OrthoDB" id="9815598at2"/>
<dbReference type="AlphaFoldDB" id="A0A0U9HPK8"/>
<comment type="caution">
    <text evidence="3">The sequence shown here is derived from an EMBL/GenBank/DDBJ whole genome shotgun (WGS) entry which is preliminary data.</text>
</comment>
<organism evidence="3 4">
    <name type="scientific">Thermodesulfovibrio aggregans</name>
    <dbReference type="NCBI Taxonomy" id="86166"/>
    <lineage>
        <taxon>Bacteria</taxon>
        <taxon>Pseudomonadati</taxon>
        <taxon>Nitrospirota</taxon>
        <taxon>Thermodesulfovibrionia</taxon>
        <taxon>Thermodesulfovibrionales</taxon>
        <taxon>Thermodesulfovibrionaceae</taxon>
        <taxon>Thermodesulfovibrio</taxon>
    </lineage>
</organism>
<proteinExistence type="predicted"/>
<gene>
    <name evidence="3" type="ORF">TAGGR_1573</name>
</gene>
<name>A0A0U9HPK8_9BACT</name>
<keyword evidence="1" id="KW-1133">Transmembrane helix</keyword>
<evidence type="ECO:0000256" key="1">
    <source>
        <dbReference type="SAM" id="Phobius"/>
    </source>
</evidence>
<feature type="signal peptide" evidence="2">
    <location>
        <begin position="1"/>
        <end position="23"/>
    </location>
</feature>
<protein>
    <submittedName>
        <fullName evidence="3">Nickel transport protein</fullName>
    </submittedName>
</protein>
<reference evidence="4" key="1">
    <citation type="submission" date="2016-01" db="EMBL/GenBank/DDBJ databases">
        <title>Draft genome sequence of Thermodesulfovibrio aggregans strain TGE-P1.</title>
        <authorList>
            <person name="Sekiguchi Y."/>
            <person name="Ohashi A."/>
            <person name="Matsuura N."/>
            <person name="Tourlousse M.D."/>
        </authorList>
    </citation>
    <scope>NUCLEOTIDE SEQUENCE [LARGE SCALE GENOMIC DNA]</scope>
    <source>
        <strain evidence="4">TGE-P1</strain>
    </source>
</reference>
<keyword evidence="1" id="KW-0812">Transmembrane</keyword>
<keyword evidence="4" id="KW-1185">Reference proteome</keyword>
<accession>A0A0U9HPK8</accession>
<evidence type="ECO:0000256" key="2">
    <source>
        <dbReference type="SAM" id="SignalP"/>
    </source>
</evidence>
<keyword evidence="2" id="KW-0732">Signal</keyword>